<dbReference type="RefSeq" id="WP_272103979.1">
    <property type="nucleotide sequence ID" value="NZ_JAQNDK010000007.1"/>
</dbReference>
<evidence type="ECO:0000256" key="1">
    <source>
        <dbReference type="ARBA" id="ARBA00001946"/>
    </source>
</evidence>
<evidence type="ECO:0000313" key="10">
    <source>
        <dbReference type="EMBL" id="MDC0685589.1"/>
    </source>
</evidence>
<dbReference type="Gene3D" id="3.40.50.1010">
    <property type="entry name" value="5'-nuclease"/>
    <property type="match status" value="1"/>
</dbReference>
<dbReference type="InterPro" id="IPR002716">
    <property type="entry name" value="PIN_dom"/>
</dbReference>
<evidence type="ECO:0000256" key="6">
    <source>
        <dbReference type="ARBA" id="ARBA00022842"/>
    </source>
</evidence>
<protein>
    <recommendedName>
        <fullName evidence="9">PIN domain-containing protein</fullName>
    </recommendedName>
</protein>
<keyword evidence="11" id="KW-1185">Reference proteome</keyword>
<evidence type="ECO:0000256" key="5">
    <source>
        <dbReference type="ARBA" id="ARBA00022801"/>
    </source>
</evidence>
<evidence type="ECO:0000256" key="3">
    <source>
        <dbReference type="ARBA" id="ARBA00022722"/>
    </source>
</evidence>
<gene>
    <name evidence="10" type="ORF">POL72_48230</name>
</gene>
<evidence type="ECO:0000256" key="8">
    <source>
        <dbReference type="SAM" id="MobiDB-lite"/>
    </source>
</evidence>
<organism evidence="10 11">
    <name type="scientific">Sorangium atrum</name>
    <dbReference type="NCBI Taxonomy" id="2995308"/>
    <lineage>
        <taxon>Bacteria</taxon>
        <taxon>Pseudomonadati</taxon>
        <taxon>Myxococcota</taxon>
        <taxon>Polyangia</taxon>
        <taxon>Polyangiales</taxon>
        <taxon>Polyangiaceae</taxon>
        <taxon>Sorangium</taxon>
    </lineage>
</organism>
<comment type="similarity">
    <text evidence="7">Belongs to the PINc/VapC protein family.</text>
</comment>
<keyword evidence="6" id="KW-0460">Magnesium</keyword>
<keyword evidence="4" id="KW-0479">Metal-binding</keyword>
<evidence type="ECO:0000256" key="2">
    <source>
        <dbReference type="ARBA" id="ARBA00022649"/>
    </source>
</evidence>
<dbReference type="InterPro" id="IPR050556">
    <property type="entry name" value="Type_II_TA_system_RNase"/>
</dbReference>
<sequence length="101" mass="11274">MQRDKGRTVLRSAQERESHAKPLRSAQDGFLRELVSFDFDDLAAEHDARIRSDLEGDGQPIGSMDLLIASIALANGLILVTHNVREFSRVKGLPLEDWESS</sequence>
<accession>A0ABT5CIH2</accession>
<evidence type="ECO:0000313" key="11">
    <source>
        <dbReference type="Proteomes" id="UP001217485"/>
    </source>
</evidence>
<evidence type="ECO:0000256" key="7">
    <source>
        <dbReference type="ARBA" id="ARBA00038093"/>
    </source>
</evidence>
<feature type="region of interest" description="Disordered" evidence="8">
    <location>
        <begin position="1"/>
        <end position="24"/>
    </location>
</feature>
<dbReference type="PANTHER" id="PTHR33653:SF1">
    <property type="entry name" value="RIBONUCLEASE VAPC2"/>
    <property type="match status" value="1"/>
</dbReference>
<evidence type="ECO:0000259" key="9">
    <source>
        <dbReference type="Pfam" id="PF01850"/>
    </source>
</evidence>
<proteinExistence type="inferred from homology"/>
<reference evidence="10 11" key="1">
    <citation type="submission" date="2023-01" db="EMBL/GenBank/DDBJ databases">
        <title>Minimal conservation of predation-associated metabolite biosynthetic gene clusters underscores biosynthetic potential of Myxococcota including descriptions for ten novel species: Archangium lansinium sp. nov., Myxococcus landrumus sp. nov., Nannocystis bai.</title>
        <authorList>
            <person name="Ahearne A."/>
            <person name="Stevens C."/>
            <person name="Dowd S."/>
        </authorList>
    </citation>
    <scope>NUCLEOTIDE SEQUENCE [LARGE SCALE GENOMIC DNA]</scope>
    <source>
        <strain evidence="10 11">WIWO2</strain>
    </source>
</reference>
<evidence type="ECO:0000256" key="4">
    <source>
        <dbReference type="ARBA" id="ARBA00022723"/>
    </source>
</evidence>
<feature type="compositionally biased region" description="Basic and acidic residues" evidence="8">
    <location>
        <begin position="1"/>
        <end position="20"/>
    </location>
</feature>
<keyword evidence="2" id="KW-1277">Toxin-antitoxin system</keyword>
<dbReference type="SUPFAM" id="SSF88723">
    <property type="entry name" value="PIN domain-like"/>
    <property type="match status" value="1"/>
</dbReference>
<name>A0ABT5CIH2_9BACT</name>
<dbReference type="Pfam" id="PF01850">
    <property type="entry name" value="PIN"/>
    <property type="match status" value="1"/>
</dbReference>
<keyword evidence="5" id="KW-0378">Hydrolase</keyword>
<dbReference type="PANTHER" id="PTHR33653">
    <property type="entry name" value="RIBONUCLEASE VAPC2"/>
    <property type="match status" value="1"/>
</dbReference>
<dbReference type="EMBL" id="JAQNDK010000007">
    <property type="protein sequence ID" value="MDC0685589.1"/>
    <property type="molecule type" value="Genomic_DNA"/>
</dbReference>
<comment type="cofactor">
    <cofactor evidence="1">
        <name>Mg(2+)</name>
        <dbReference type="ChEBI" id="CHEBI:18420"/>
    </cofactor>
</comment>
<dbReference type="Proteomes" id="UP001217485">
    <property type="component" value="Unassembled WGS sequence"/>
</dbReference>
<feature type="domain" description="PIN" evidence="9">
    <location>
        <begin position="31"/>
        <end position="92"/>
    </location>
</feature>
<keyword evidence="3" id="KW-0540">Nuclease</keyword>
<dbReference type="InterPro" id="IPR029060">
    <property type="entry name" value="PIN-like_dom_sf"/>
</dbReference>
<comment type="caution">
    <text evidence="10">The sequence shown here is derived from an EMBL/GenBank/DDBJ whole genome shotgun (WGS) entry which is preliminary data.</text>
</comment>